<name>A0A6J7EQW3_9ZZZZ</name>
<evidence type="ECO:0000313" key="2">
    <source>
        <dbReference type="EMBL" id="CAB4885897.1"/>
    </source>
</evidence>
<dbReference type="AlphaFoldDB" id="A0A6J7EQW3"/>
<protein>
    <submittedName>
        <fullName evidence="2">Unannotated protein</fullName>
    </submittedName>
</protein>
<reference evidence="2" key="1">
    <citation type="submission" date="2020-05" db="EMBL/GenBank/DDBJ databases">
        <authorList>
            <person name="Chiriac C."/>
            <person name="Salcher M."/>
            <person name="Ghai R."/>
            <person name="Kavagutti S V."/>
        </authorList>
    </citation>
    <scope>NUCLEOTIDE SEQUENCE</scope>
</reference>
<feature type="transmembrane region" description="Helical" evidence="1">
    <location>
        <begin position="38"/>
        <end position="58"/>
    </location>
</feature>
<keyword evidence="1" id="KW-1133">Transmembrane helix</keyword>
<evidence type="ECO:0000256" key="1">
    <source>
        <dbReference type="SAM" id="Phobius"/>
    </source>
</evidence>
<accession>A0A6J7EQW3</accession>
<sequence length="63" mass="7113">MARGNEADAYWSIFGYLVSGLLFWGGVGYFAARFFDKPYLTLIGLLVGITGAIYLIWLRFGRQ</sequence>
<feature type="transmembrane region" description="Helical" evidence="1">
    <location>
        <begin position="9"/>
        <end position="32"/>
    </location>
</feature>
<keyword evidence="1" id="KW-0472">Membrane</keyword>
<keyword evidence="1" id="KW-0812">Transmembrane</keyword>
<organism evidence="2">
    <name type="scientific">freshwater metagenome</name>
    <dbReference type="NCBI Taxonomy" id="449393"/>
    <lineage>
        <taxon>unclassified sequences</taxon>
        <taxon>metagenomes</taxon>
        <taxon>ecological metagenomes</taxon>
    </lineage>
</organism>
<gene>
    <name evidence="2" type="ORF">UFOPK3482_00702</name>
</gene>
<dbReference type="EMBL" id="CAFBLZ010000051">
    <property type="protein sequence ID" value="CAB4885897.1"/>
    <property type="molecule type" value="Genomic_DNA"/>
</dbReference>
<proteinExistence type="predicted"/>